<name>A0A3M8T575_9GAMM</name>
<keyword evidence="2" id="KW-1185">Reference proteome</keyword>
<proteinExistence type="predicted"/>
<dbReference type="AlphaFoldDB" id="A0A3M8T575"/>
<sequence length="101" mass="11348">MQDRYAWVEEVIYSRFPPTSAGSTQIVGKHLTSDKLMGIGLGDSVSKLEELGTAFRVSVVKLFGREVTLYECTPQPGQDDLFYRYFIVDNQVEAFSMGVTE</sequence>
<evidence type="ECO:0000313" key="2">
    <source>
        <dbReference type="Proteomes" id="UP000267049"/>
    </source>
</evidence>
<comment type="caution">
    <text evidence="1">The sequence shown here is derived from an EMBL/GenBank/DDBJ whole genome shotgun (WGS) entry which is preliminary data.</text>
</comment>
<dbReference type="EMBL" id="RIBS01000001">
    <property type="protein sequence ID" value="RNF86350.1"/>
    <property type="molecule type" value="Genomic_DNA"/>
</dbReference>
<protein>
    <submittedName>
        <fullName evidence="1">Uncharacterized protein</fullName>
    </submittedName>
</protein>
<gene>
    <name evidence="1" type="ORF">EER27_02725</name>
</gene>
<accession>A0A3M8T575</accession>
<reference evidence="1 2" key="1">
    <citation type="submission" date="2018-11" db="EMBL/GenBank/DDBJ databases">
        <title>Lysobacter cryohumiis sp. nov., isolated from soil in the Tianshan Mountains, Xinjiang, China.</title>
        <authorList>
            <person name="Luo Y."/>
            <person name="Sheng H."/>
        </authorList>
    </citation>
    <scope>NUCLEOTIDE SEQUENCE [LARGE SCALE GENOMIC DNA]</scope>
    <source>
        <strain evidence="1 2">ZS60</strain>
    </source>
</reference>
<organism evidence="1 2">
    <name type="scientific">Montanilutibacter psychrotolerans</name>
    <dbReference type="NCBI Taxonomy" id="1327343"/>
    <lineage>
        <taxon>Bacteria</taxon>
        <taxon>Pseudomonadati</taxon>
        <taxon>Pseudomonadota</taxon>
        <taxon>Gammaproteobacteria</taxon>
        <taxon>Lysobacterales</taxon>
        <taxon>Lysobacteraceae</taxon>
        <taxon>Montanilutibacter</taxon>
    </lineage>
</organism>
<evidence type="ECO:0000313" key="1">
    <source>
        <dbReference type="EMBL" id="RNF86350.1"/>
    </source>
</evidence>
<dbReference type="Proteomes" id="UP000267049">
    <property type="component" value="Unassembled WGS sequence"/>
</dbReference>